<dbReference type="Proteomes" id="UP001374535">
    <property type="component" value="Chromosome 1"/>
</dbReference>
<keyword evidence="3" id="KW-1185">Reference proteome</keyword>
<feature type="compositionally biased region" description="Low complexity" evidence="1">
    <location>
        <begin position="136"/>
        <end position="150"/>
    </location>
</feature>
<evidence type="ECO:0000313" key="2">
    <source>
        <dbReference type="EMBL" id="WVZ22025.1"/>
    </source>
</evidence>
<dbReference type="EMBL" id="CP144700">
    <property type="protein sequence ID" value="WVZ22025.1"/>
    <property type="molecule type" value="Genomic_DNA"/>
</dbReference>
<sequence length="173" mass="19342">MCHVITVFFNRNPNSHQTLAATPNPPVATKTQSRRRCQIQNQIAMHTHLHASIFPSTATLYLDASHHAQIVALPCRRPPLRNKRSISQHLHGRKLSVFQNRDALPRISKPAHRNPGTKHKGDSSATFTREAKTRVRPVSNLRSPSSSSRTTLITILARPSHGCQPENAFTICK</sequence>
<protein>
    <submittedName>
        <fullName evidence="2">Uncharacterized protein</fullName>
    </submittedName>
</protein>
<evidence type="ECO:0000313" key="3">
    <source>
        <dbReference type="Proteomes" id="UP001374535"/>
    </source>
</evidence>
<gene>
    <name evidence="2" type="ORF">V8G54_000569</name>
</gene>
<evidence type="ECO:0000256" key="1">
    <source>
        <dbReference type="SAM" id="MobiDB-lite"/>
    </source>
</evidence>
<name>A0AAQ3P617_VIGMU</name>
<dbReference type="AlphaFoldDB" id="A0AAQ3P617"/>
<feature type="region of interest" description="Disordered" evidence="1">
    <location>
        <begin position="100"/>
        <end position="150"/>
    </location>
</feature>
<proteinExistence type="predicted"/>
<organism evidence="2 3">
    <name type="scientific">Vigna mungo</name>
    <name type="common">Black gram</name>
    <name type="synonym">Phaseolus mungo</name>
    <dbReference type="NCBI Taxonomy" id="3915"/>
    <lineage>
        <taxon>Eukaryota</taxon>
        <taxon>Viridiplantae</taxon>
        <taxon>Streptophyta</taxon>
        <taxon>Embryophyta</taxon>
        <taxon>Tracheophyta</taxon>
        <taxon>Spermatophyta</taxon>
        <taxon>Magnoliopsida</taxon>
        <taxon>eudicotyledons</taxon>
        <taxon>Gunneridae</taxon>
        <taxon>Pentapetalae</taxon>
        <taxon>rosids</taxon>
        <taxon>fabids</taxon>
        <taxon>Fabales</taxon>
        <taxon>Fabaceae</taxon>
        <taxon>Papilionoideae</taxon>
        <taxon>50 kb inversion clade</taxon>
        <taxon>NPAAA clade</taxon>
        <taxon>indigoferoid/millettioid clade</taxon>
        <taxon>Phaseoleae</taxon>
        <taxon>Vigna</taxon>
    </lineage>
</organism>
<reference evidence="2 3" key="1">
    <citation type="journal article" date="2023" name="Life. Sci Alliance">
        <title>Evolutionary insights into 3D genome organization and epigenetic landscape of Vigna mungo.</title>
        <authorList>
            <person name="Junaid A."/>
            <person name="Singh B."/>
            <person name="Bhatia S."/>
        </authorList>
    </citation>
    <scope>NUCLEOTIDE SEQUENCE [LARGE SCALE GENOMIC DNA]</scope>
    <source>
        <strain evidence="2">Urdbean</strain>
    </source>
</reference>
<feature type="compositionally biased region" description="Basic residues" evidence="1">
    <location>
        <begin position="109"/>
        <end position="118"/>
    </location>
</feature>
<accession>A0AAQ3P617</accession>